<dbReference type="Proteomes" id="UP000318055">
    <property type="component" value="Chromosome"/>
</dbReference>
<dbReference type="SMART" id="SM00460">
    <property type="entry name" value="TGc"/>
    <property type="match status" value="1"/>
</dbReference>
<dbReference type="PANTHER" id="PTHR33490:SF6">
    <property type="entry name" value="SLL1049 PROTEIN"/>
    <property type="match status" value="1"/>
</dbReference>
<dbReference type="PANTHER" id="PTHR33490">
    <property type="entry name" value="BLR5614 PROTEIN-RELATED"/>
    <property type="match status" value="1"/>
</dbReference>
<accession>A0A518RB98</accession>
<dbReference type="KEGG" id="ssua:FPZ54_00955"/>
<proteinExistence type="predicted"/>
<organism evidence="2 3">
    <name type="scientific">Sphingomonas suaedae</name>
    <dbReference type="NCBI Taxonomy" id="2599297"/>
    <lineage>
        <taxon>Bacteria</taxon>
        <taxon>Pseudomonadati</taxon>
        <taxon>Pseudomonadota</taxon>
        <taxon>Alphaproteobacteria</taxon>
        <taxon>Sphingomonadales</taxon>
        <taxon>Sphingomonadaceae</taxon>
        <taxon>Sphingomonas</taxon>
    </lineage>
</organism>
<dbReference type="InterPro" id="IPR038765">
    <property type="entry name" value="Papain-like_cys_pep_sf"/>
</dbReference>
<dbReference type="EMBL" id="CP042239">
    <property type="protein sequence ID" value="QDX24737.1"/>
    <property type="molecule type" value="Genomic_DNA"/>
</dbReference>
<protein>
    <submittedName>
        <fullName evidence="2">Transglutaminase family protein</fullName>
    </submittedName>
</protein>
<evidence type="ECO:0000259" key="1">
    <source>
        <dbReference type="SMART" id="SM00460"/>
    </source>
</evidence>
<dbReference type="InterPro" id="IPR013589">
    <property type="entry name" value="Bac_transglu_N"/>
</dbReference>
<keyword evidence="3" id="KW-1185">Reference proteome</keyword>
<dbReference type="AlphaFoldDB" id="A0A518RB98"/>
<sequence>MRLAIDHQTRYRFSEPQGRLVQTLRLTPGDTHDQTVVDWRIDVDCDVRLRESVDGFGNRVTMLFAEGPLDGIDITVAGQVLTTESNGVVRGSAEPLPPEIFLRTTPRSMACAALIDFVRDGLGAGGSDLDRLHRWNLALGQRFPDVPDRPDTGVTAAEAMAGGKPDSRDLAHMFLAGARAADFPARYVSGYRQCPAGSCAPHGWGEAWVDRLGWVGFDPSAGISPDANYVRVAVGLDAAGAAPVAGIRQGAGAEVMTVEVQVERMAGDA</sequence>
<evidence type="ECO:0000313" key="3">
    <source>
        <dbReference type="Proteomes" id="UP000318055"/>
    </source>
</evidence>
<feature type="domain" description="Transglutaminase-like" evidence="1">
    <location>
        <begin position="159"/>
        <end position="221"/>
    </location>
</feature>
<dbReference type="Gene3D" id="3.10.620.30">
    <property type="match status" value="1"/>
</dbReference>
<evidence type="ECO:0000313" key="2">
    <source>
        <dbReference type="EMBL" id="QDX24737.1"/>
    </source>
</evidence>
<dbReference type="Pfam" id="PF01841">
    <property type="entry name" value="Transglut_core"/>
    <property type="match status" value="1"/>
</dbReference>
<dbReference type="SUPFAM" id="SSF54001">
    <property type="entry name" value="Cysteine proteinases"/>
    <property type="match status" value="1"/>
</dbReference>
<dbReference type="InterPro" id="IPR002931">
    <property type="entry name" value="Transglutaminase-like"/>
</dbReference>
<dbReference type="Pfam" id="PF08379">
    <property type="entry name" value="Bact_transglu_N"/>
    <property type="match status" value="1"/>
</dbReference>
<dbReference type="RefSeq" id="WP_145844310.1">
    <property type="nucleotide sequence ID" value="NZ_CP042239.1"/>
</dbReference>
<dbReference type="OrthoDB" id="9804023at2"/>
<name>A0A518RB98_9SPHN</name>
<reference evidence="2 3" key="1">
    <citation type="submission" date="2019-07" db="EMBL/GenBank/DDBJ databases">
        <title>Sphingomonas alkalisoli sp. nov., isolated from rhizosphere soil of Suaedae salsa.</title>
        <authorList>
            <person name="Zhang H."/>
            <person name="Xu L."/>
            <person name="Zhang J.-X."/>
            <person name="Sun J.-Q."/>
        </authorList>
    </citation>
    <scope>NUCLEOTIDE SEQUENCE [LARGE SCALE GENOMIC DNA]</scope>
    <source>
        <strain evidence="2 3">XS-10</strain>
    </source>
</reference>
<gene>
    <name evidence="2" type="ORF">FPZ54_00955</name>
</gene>